<accession>A0A182ENI2</accession>
<evidence type="ECO:0000313" key="2">
    <source>
        <dbReference type="Proteomes" id="UP000271087"/>
    </source>
</evidence>
<dbReference type="STRING" id="42157.A0A182ENI2"/>
<dbReference type="Proteomes" id="UP000271087">
    <property type="component" value="Unassembled WGS sequence"/>
</dbReference>
<dbReference type="AlphaFoldDB" id="A0A182ENI2"/>
<sequence>MVIDQMQKSMIKLEFRNLLRICIDSAGCGRFRLLTTDKKTDAKVASNENKDEDDEENCEMKVKMETKTDDASRVTTEKLLVSTEPATVLSVACTLDAKGRIFRADDGMAILLGYVSMSELLGIEILKLIPAVQLETNIEVQYVCALSIRGSSIPVTVKVNTERDPETQRPLLYELRIRAVSSVSGVVILTKSGALLNFNEHFIEALIGKRKKEALKDIAHITDIIPKFHSHMLTSPLDETNNEVAMKMFELFEHSTNKGCSTAAPSQNNHSSITWQINDLAVSLQKMEPLENVRISSSHSSVSEIYSSAPSTSSQCSNVQSWNQMIVDEERTNNQTTSIMEGSFHGFAKHSDGNLIAVCFKVKRLEPSNGASWAVCISYSRTSDSSFSDNMEEVESIEDNVCDNDNDSICAYNDDDYQFDFKIEKNQTSTVSFFFSPL</sequence>
<dbReference type="WBParaSite" id="nOo.2.0.1.t09683-RA">
    <property type="protein sequence ID" value="nOo.2.0.1.t09683-RA"/>
    <property type="gene ID" value="nOo.2.0.1.g09683"/>
</dbReference>
<evidence type="ECO:0000313" key="3">
    <source>
        <dbReference type="WBParaSite" id="nOo.2.0.1.t09683-RA"/>
    </source>
</evidence>
<organism evidence="3">
    <name type="scientific">Onchocerca ochengi</name>
    <name type="common">Filarial nematode worm</name>
    <dbReference type="NCBI Taxonomy" id="42157"/>
    <lineage>
        <taxon>Eukaryota</taxon>
        <taxon>Metazoa</taxon>
        <taxon>Ecdysozoa</taxon>
        <taxon>Nematoda</taxon>
        <taxon>Chromadorea</taxon>
        <taxon>Rhabditida</taxon>
        <taxon>Spirurina</taxon>
        <taxon>Spiruromorpha</taxon>
        <taxon>Filarioidea</taxon>
        <taxon>Onchocercidae</taxon>
        <taxon>Onchocerca</taxon>
    </lineage>
</organism>
<keyword evidence="2" id="KW-1185">Reference proteome</keyword>
<evidence type="ECO:0000313" key="1">
    <source>
        <dbReference type="EMBL" id="VDM93283.1"/>
    </source>
</evidence>
<dbReference type="OrthoDB" id="193931at2759"/>
<gene>
    <name evidence="1" type="ORF">NOO_LOCUS9683</name>
</gene>
<protein>
    <submittedName>
        <fullName evidence="3">PAS domain-containing protein</fullName>
    </submittedName>
</protein>
<reference evidence="1 2" key="2">
    <citation type="submission" date="2018-08" db="EMBL/GenBank/DDBJ databases">
        <authorList>
            <person name="Laetsch R D."/>
            <person name="Stevens L."/>
            <person name="Kumar S."/>
            <person name="Blaxter L. M."/>
        </authorList>
    </citation>
    <scope>NUCLEOTIDE SEQUENCE [LARGE SCALE GENOMIC DNA]</scope>
</reference>
<name>A0A182ENI2_ONCOC</name>
<dbReference type="EMBL" id="UYRW01004899">
    <property type="protein sequence ID" value="VDM93283.1"/>
    <property type="molecule type" value="Genomic_DNA"/>
</dbReference>
<proteinExistence type="predicted"/>
<reference evidence="3" key="1">
    <citation type="submission" date="2016-06" db="UniProtKB">
        <authorList>
            <consortium name="WormBaseParasite"/>
        </authorList>
    </citation>
    <scope>IDENTIFICATION</scope>
</reference>